<comment type="caution">
    <text evidence="3">The sequence shown here is derived from an EMBL/GenBank/DDBJ whole genome shotgun (WGS) entry which is preliminary data.</text>
</comment>
<feature type="chain" id="PRO_5035895698" evidence="2">
    <location>
        <begin position="20"/>
        <end position="113"/>
    </location>
</feature>
<dbReference type="EMBL" id="CAKXAJ010025977">
    <property type="protein sequence ID" value="CAH2248559.1"/>
    <property type="molecule type" value="Genomic_DNA"/>
</dbReference>
<protein>
    <submittedName>
        <fullName evidence="3">Jg24158 protein</fullName>
    </submittedName>
</protein>
<reference evidence="3" key="1">
    <citation type="submission" date="2022-03" db="EMBL/GenBank/DDBJ databases">
        <authorList>
            <person name="Lindestad O."/>
        </authorList>
    </citation>
    <scope>NUCLEOTIDE SEQUENCE</scope>
</reference>
<evidence type="ECO:0000313" key="3">
    <source>
        <dbReference type="EMBL" id="CAH2248559.1"/>
    </source>
</evidence>
<dbReference type="AlphaFoldDB" id="A0A8S4S3B3"/>
<evidence type="ECO:0000256" key="1">
    <source>
        <dbReference type="SAM" id="MobiDB-lite"/>
    </source>
</evidence>
<keyword evidence="2" id="KW-0732">Signal</keyword>
<gene>
    <name evidence="3" type="primary">jg24158</name>
    <name evidence="3" type="ORF">PAEG_LOCUS21761</name>
</gene>
<evidence type="ECO:0000313" key="4">
    <source>
        <dbReference type="Proteomes" id="UP000838756"/>
    </source>
</evidence>
<organism evidence="3 4">
    <name type="scientific">Pararge aegeria aegeria</name>
    <dbReference type="NCBI Taxonomy" id="348720"/>
    <lineage>
        <taxon>Eukaryota</taxon>
        <taxon>Metazoa</taxon>
        <taxon>Ecdysozoa</taxon>
        <taxon>Arthropoda</taxon>
        <taxon>Hexapoda</taxon>
        <taxon>Insecta</taxon>
        <taxon>Pterygota</taxon>
        <taxon>Neoptera</taxon>
        <taxon>Endopterygota</taxon>
        <taxon>Lepidoptera</taxon>
        <taxon>Glossata</taxon>
        <taxon>Ditrysia</taxon>
        <taxon>Papilionoidea</taxon>
        <taxon>Nymphalidae</taxon>
        <taxon>Satyrinae</taxon>
        <taxon>Satyrini</taxon>
        <taxon>Parargina</taxon>
        <taxon>Pararge</taxon>
    </lineage>
</organism>
<dbReference type="Proteomes" id="UP000838756">
    <property type="component" value="Unassembled WGS sequence"/>
</dbReference>
<dbReference type="OrthoDB" id="7477074at2759"/>
<accession>A0A8S4S3B3</accession>
<feature type="signal peptide" evidence="2">
    <location>
        <begin position="1"/>
        <end position="19"/>
    </location>
</feature>
<name>A0A8S4S3B3_9NEOP</name>
<evidence type="ECO:0000256" key="2">
    <source>
        <dbReference type="SAM" id="SignalP"/>
    </source>
</evidence>
<keyword evidence="4" id="KW-1185">Reference proteome</keyword>
<feature type="region of interest" description="Disordered" evidence="1">
    <location>
        <begin position="61"/>
        <end position="81"/>
    </location>
</feature>
<proteinExistence type="predicted"/>
<sequence length="113" mass="13119">MRVFIYWLAMLLILHTCNSYILLSANMEDVRALAQQLAASPVVDQVKKIWRRASTQFKRELNRNSRRRGMETAGEDEGEIDTESRTRRVIRDLVALGKESGYLKPIKQILEKI</sequence>